<reference evidence="2 3" key="1">
    <citation type="submission" date="2018-07" db="EMBL/GenBank/DDBJ databases">
        <title>Halioglobus sp. genome submission.</title>
        <authorList>
            <person name="Ye M.-Q."/>
            <person name="Du Z.-J."/>
        </authorList>
    </citation>
    <scope>NUCLEOTIDE SEQUENCE [LARGE SCALE GENOMIC DNA]</scope>
    <source>
        <strain evidence="2 3">U0301</strain>
    </source>
</reference>
<evidence type="ECO:0000313" key="2">
    <source>
        <dbReference type="EMBL" id="RLQ20372.1"/>
    </source>
</evidence>
<evidence type="ECO:0000313" key="3">
    <source>
        <dbReference type="Proteomes" id="UP000265509"/>
    </source>
</evidence>
<proteinExistence type="predicted"/>
<dbReference type="RefSeq" id="WP_117957273.1">
    <property type="nucleotide sequence ID" value="NZ_QRAN01000029.1"/>
</dbReference>
<sequence length="65" mass="6845">MKQFMTYLGQGAGVAGALICLVAGLARLTGVYHMAAFEATTLFMVGTGLMVFACMVKLELLLGRS</sequence>
<keyword evidence="1" id="KW-0472">Membrane</keyword>
<evidence type="ECO:0000256" key="1">
    <source>
        <dbReference type="SAM" id="Phobius"/>
    </source>
</evidence>
<dbReference type="EMBL" id="QRAN01000029">
    <property type="protein sequence ID" value="RLQ20372.1"/>
    <property type="molecule type" value="Genomic_DNA"/>
</dbReference>
<feature type="transmembrane region" description="Helical" evidence="1">
    <location>
        <begin position="12"/>
        <end position="35"/>
    </location>
</feature>
<keyword evidence="1" id="KW-0812">Transmembrane</keyword>
<name>A0A3L7DX46_9GAMM</name>
<keyword evidence="3" id="KW-1185">Reference proteome</keyword>
<accession>A0A3L7DX46</accession>
<dbReference type="AlphaFoldDB" id="A0A3L7DX46"/>
<keyword evidence="1" id="KW-1133">Transmembrane helix</keyword>
<dbReference type="Proteomes" id="UP000265509">
    <property type="component" value="Unassembled WGS sequence"/>
</dbReference>
<organism evidence="2 3">
    <name type="scientific">Seongchinamella sediminis</name>
    <dbReference type="NCBI Taxonomy" id="2283635"/>
    <lineage>
        <taxon>Bacteria</taxon>
        <taxon>Pseudomonadati</taxon>
        <taxon>Pseudomonadota</taxon>
        <taxon>Gammaproteobacteria</taxon>
        <taxon>Cellvibrionales</taxon>
        <taxon>Halieaceae</taxon>
        <taxon>Seongchinamella</taxon>
    </lineage>
</organism>
<feature type="transmembrane region" description="Helical" evidence="1">
    <location>
        <begin position="41"/>
        <end position="62"/>
    </location>
</feature>
<protein>
    <submittedName>
        <fullName evidence="2">Uncharacterized protein</fullName>
    </submittedName>
</protein>
<dbReference type="OrthoDB" id="5772775at2"/>
<gene>
    <name evidence="2" type="ORF">DWB85_17910</name>
</gene>
<comment type="caution">
    <text evidence="2">The sequence shown here is derived from an EMBL/GenBank/DDBJ whole genome shotgun (WGS) entry which is preliminary data.</text>
</comment>